<feature type="domain" description="AAA ATPase AAA+ lid" evidence="6">
    <location>
        <begin position="99"/>
        <end position="144"/>
    </location>
</feature>
<dbReference type="STRING" id="55544.A0A4D9EJD9"/>
<name>A0A4D9EJD9_9SAUR</name>
<dbReference type="EMBL" id="QXTE01000039">
    <property type="protein sequence ID" value="TFK10857.1"/>
    <property type="molecule type" value="Genomic_DNA"/>
</dbReference>
<reference evidence="7 8" key="1">
    <citation type="submission" date="2019-04" db="EMBL/GenBank/DDBJ databases">
        <title>Draft genome of the big-headed turtle Platysternon megacephalum.</title>
        <authorList>
            <person name="Gong S."/>
        </authorList>
    </citation>
    <scope>NUCLEOTIDE SEQUENCE [LARGE SCALE GENOMIC DNA]</scope>
    <source>
        <strain evidence="7">DO16091913</strain>
        <tissue evidence="7">Muscle</tissue>
    </source>
</reference>
<dbReference type="InterPro" id="IPR003959">
    <property type="entry name" value="ATPase_AAA_core"/>
</dbReference>
<dbReference type="SUPFAM" id="SSF52540">
    <property type="entry name" value="P-loop containing nucleoside triphosphate hydrolases"/>
    <property type="match status" value="1"/>
</dbReference>
<evidence type="ECO:0000256" key="4">
    <source>
        <dbReference type="SAM" id="MobiDB-lite"/>
    </source>
</evidence>
<comment type="caution">
    <text evidence="7">The sequence shown here is derived from an EMBL/GenBank/DDBJ whole genome shotgun (WGS) entry which is preliminary data.</text>
</comment>
<keyword evidence="1 3" id="KW-0547">Nucleotide-binding</keyword>
<organism evidence="7 8">
    <name type="scientific">Platysternon megacephalum</name>
    <name type="common">big-headed turtle</name>
    <dbReference type="NCBI Taxonomy" id="55544"/>
    <lineage>
        <taxon>Eukaryota</taxon>
        <taxon>Metazoa</taxon>
        <taxon>Chordata</taxon>
        <taxon>Craniata</taxon>
        <taxon>Vertebrata</taxon>
        <taxon>Euteleostomi</taxon>
        <taxon>Archelosauria</taxon>
        <taxon>Testudinata</taxon>
        <taxon>Testudines</taxon>
        <taxon>Cryptodira</taxon>
        <taxon>Durocryptodira</taxon>
        <taxon>Testudinoidea</taxon>
        <taxon>Platysternidae</taxon>
        <taxon>Platysternon</taxon>
    </lineage>
</organism>
<sequence length="193" mass="21702">MANSTISEHTGLCVRFIISNTLPFSCIFQQNEKERQIEFQEVLNKDVMIVAATNRPDKLDDALLRPGRLDKIIYIPPPDQKGRLSILKMCTEKIPIDSDVSLEYLAVQTKLFSGADIENLCKEAALQALQDNGLEATSVKHEHFVKSLKTGLDQGVQIQEKGEKNSKNHPVHEFSAQRNPPIPYDDQMLCKAI</sequence>
<evidence type="ECO:0000256" key="1">
    <source>
        <dbReference type="ARBA" id="ARBA00022741"/>
    </source>
</evidence>
<dbReference type="GO" id="GO:0005829">
    <property type="term" value="C:cytosol"/>
    <property type="evidence" value="ECO:0007669"/>
    <property type="project" value="TreeGrafter"/>
</dbReference>
<reference evidence="7 8" key="2">
    <citation type="submission" date="2019-04" db="EMBL/GenBank/DDBJ databases">
        <title>The genome sequence of big-headed turtle.</title>
        <authorList>
            <person name="Gong S."/>
        </authorList>
    </citation>
    <scope>NUCLEOTIDE SEQUENCE [LARGE SCALE GENOMIC DNA]</scope>
    <source>
        <strain evidence="7">DO16091913</strain>
        <tissue evidence="7">Muscle</tissue>
    </source>
</reference>
<dbReference type="AlphaFoldDB" id="A0A4D9EJD9"/>
<feature type="compositionally biased region" description="Basic and acidic residues" evidence="4">
    <location>
        <begin position="161"/>
        <end position="172"/>
    </location>
</feature>
<dbReference type="GO" id="GO:0097352">
    <property type="term" value="P:autophagosome maturation"/>
    <property type="evidence" value="ECO:0007669"/>
    <property type="project" value="TreeGrafter"/>
</dbReference>
<dbReference type="InterPro" id="IPR003960">
    <property type="entry name" value="ATPase_AAA_CS"/>
</dbReference>
<evidence type="ECO:0000256" key="3">
    <source>
        <dbReference type="RuleBase" id="RU003651"/>
    </source>
</evidence>
<dbReference type="GO" id="GO:0031593">
    <property type="term" value="F:polyubiquitin modification-dependent protein binding"/>
    <property type="evidence" value="ECO:0007669"/>
    <property type="project" value="TreeGrafter"/>
</dbReference>
<dbReference type="FunFam" id="1.10.8.60:FF:000038">
    <property type="entry name" value="spermatogenesis-associated protein 5-like protein 1"/>
    <property type="match status" value="1"/>
</dbReference>
<dbReference type="Proteomes" id="UP000297703">
    <property type="component" value="Unassembled WGS sequence"/>
</dbReference>
<dbReference type="InterPro" id="IPR041569">
    <property type="entry name" value="AAA_lid_3"/>
</dbReference>
<keyword evidence="7" id="KW-0808">Transferase</keyword>
<dbReference type="GO" id="GO:0030970">
    <property type="term" value="P:retrograde protein transport, ER to cytosol"/>
    <property type="evidence" value="ECO:0007669"/>
    <property type="project" value="TreeGrafter"/>
</dbReference>
<feature type="domain" description="ATPase AAA-type core" evidence="5">
    <location>
        <begin position="43"/>
        <end position="76"/>
    </location>
</feature>
<dbReference type="InterPro" id="IPR050168">
    <property type="entry name" value="AAA_ATPase_domain"/>
</dbReference>
<dbReference type="GO" id="GO:0008168">
    <property type="term" value="F:methyltransferase activity"/>
    <property type="evidence" value="ECO:0007669"/>
    <property type="project" value="UniProtKB-KW"/>
</dbReference>
<proteinExistence type="inferred from homology"/>
<dbReference type="Pfam" id="PF00004">
    <property type="entry name" value="AAA"/>
    <property type="match status" value="1"/>
</dbReference>
<dbReference type="PROSITE" id="PS00674">
    <property type="entry name" value="AAA"/>
    <property type="match status" value="1"/>
</dbReference>
<accession>A0A4D9EJD9</accession>
<dbReference type="OrthoDB" id="27435at2759"/>
<dbReference type="InterPro" id="IPR027417">
    <property type="entry name" value="P-loop_NTPase"/>
</dbReference>
<evidence type="ECO:0000259" key="6">
    <source>
        <dbReference type="Pfam" id="PF17862"/>
    </source>
</evidence>
<keyword evidence="7" id="KW-0489">Methyltransferase</keyword>
<dbReference type="Gene3D" id="1.10.8.60">
    <property type="match status" value="1"/>
</dbReference>
<evidence type="ECO:0000313" key="7">
    <source>
        <dbReference type="EMBL" id="TFK10857.1"/>
    </source>
</evidence>
<dbReference type="PANTHER" id="PTHR23077">
    <property type="entry name" value="AAA-FAMILY ATPASE"/>
    <property type="match status" value="1"/>
</dbReference>
<dbReference type="GO" id="GO:0034098">
    <property type="term" value="C:VCP-NPL4-UFD1 AAA ATPase complex"/>
    <property type="evidence" value="ECO:0007669"/>
    <property type="project" value="TreeGrafter"/>
</dbReference>
<dbReference type="PANTHER" id="PTHR23077:SF194">
    <property type="entry name" value="ATPASE FAMILY GENE 2 PROTEIN HOMOLOG B"/>
    <property type="match status" value="1"/>
</dbReference>
<dbReference type="Gene3D" id="3.40.50.300">
    <property type="entry name" value="P-loop containing nucleotide triphosphate hydrolases"/>
    <property type="match status" value="1"/>
</dbReference>
<feature type="region of interest" description="Disordered" evidence="4">
    <location>
        <begin position="161"/>
        <end position="180"/>
    </location>
</feature>
<gene>
    <name evidence="7" type="ORF">DR999_PMT06273</name>
</gene>
<protein>
    <submittedName>
        <fullName evidence="7">Lysine-specific demethylase 3A</fullName>
    </submittedName>
</protein>
<dbReference type="GO" id="GO:0032259">
    <property type="term" value="P:methylation"/>
    <property type="evidence" value="ECO:0007669"/>
    <property type="project" value="UniProtKB-KW"/>
</dbReference>
<dbReference type="GO" id="GO:0005634">
    <property type="term" value="C:nucleus"/>
    <property type="evidence" value="ECO:0007669"/>
    <property type="project" value="TreeGrafter"/>
</dbReference>
<keyword evidence="8" id="KW-1185">Reference proteome</keyword>
<dbReference type="GO" id="GO:0051228">
    <property type="term" value="P:mitotic spindle disassembly"/>
    <property type="evidence" value="ECO:0007669"/>
    <property type="project" value="TreeGrafter"/>
</dbReference>
<comment type="similarity">
    <text evidence="3">Belongs to the AAA ATPase family.</text>
</comment>
<dbReference type="Pfam" id="PF17862">
    <property type="entry name" value="AAA_lid_3"/>
    <property type="match status" value="1"/>
</dbReference>
<evidence type="ECO:0000259" key="5">
    <source>
        <dbReference type="Pfam" id="PF00004"/>
    </source>
</evidence>
<dbReference type="GO" id="GO:0005524">
    <property type="term" value="F:ATP binding"/>
    <property type="evidence" value="ECO:0007669"/>
    <property type="project" value="UniProtKB-KW"/>
</dbReference>
<evidence type="ECO:0000313" key="8">
    <source>
        <dbReference type="Proteomes" id="UP000297703"/>
    </source>
</evidence>
<evidence type="ECO:0000256" key="2">
    <source>
        <dbReference type="ARBA" id="ARBA00022840"/>
    </source>
</evidence>
<keyword evidence="2 3" id="KW-0067">ATP-binding</keyword>
<dbReference type="GO" id="GO:0016887">
    <property type="term" value="F:ATP hydrolysis activity"/>
    <property type="evidence" value="ECO:0007669"/>
    <property type="project" value="InterPro"/>
</dbReference>